<dbReference type="AlphaFoldDB" id="A0AAV0Y4C1"/>
<reference evidence="1 2" key="1">
    <citation type="submission" date="2023-01" db="EMBL/GenBank/DDBJ databases">
        <authorList>
            <person name="Whitehead M."/>
        </authorList>
    </citation>
    <scope>NUCLEOTIDE SEQUENCE [LARGE SCALE GENOMIC DNA]</scope>
</reference>
<evidence type="ECO:0000313" key="2">
    <source>
        <dbReference type="Proteomes" id="UP001160148"/>
    </source>
</evidence>
<comment type="caution">
    <text evidence="1">The sequence shown here is derived from an EMBL/GenBank/DDBJ whole genome shotgun (WGS) entry which is preliminary data.</text>
</comment>
<name>A0AAV0Y4C1_9HEMI</name>
<protein>
    <recommendedName>
        <fullName evidence="3">DUF4806 domain-containing protein</fullName>
    </recommendedName>
</protein>
<keyword evidence="2" id="KW-1185">Reference proteome</keyword>
<organism evidence="1 2">
    <name type="scientific">Macrosiphum euphorbiae</name>
    <name type="common">potato aphid</name>
    <dbReference type="NCBI Taxonomy" id="13131"/>
    <lineage>
        <taxon>Eukaryota</taxon>
        <taxon>Metazoa</taxon>
        <taxon>Ecdysozoa</taxon>
        <taxon>Arthropoda</taxon>
        <taxon>Hexapoda</taxon>
        <taxon>Insecta</taxon>
        <taxon>Pterygota</taxon>
        <taxon>Neoptera</taxon>
        <taxon>Paraneoptera</taxon>
        <taxon>Hemiptera</taxon>
        <taxon>Sternorrhyncha</taxon>
        <taxon>Aphidomorpha</taxon>
        <taxon>Aphidoidea</taxon>
        <taxon>Aphididae</taxon>
        <taxon>Macrosiphini</taxon>
        <taxon>Macrosiphum</taxon>
    </lineage>
</organism>
<dbReference type="EMBL" id="CARXXK010001185">
    <property type="protein sequence ID" value="CAI6374276.1"/>
    <property type="molecule type" value="Genomic_DNA"/>
</dbReference>
<dbReference type="Proteomes" id="UP001160148">
    <property type="component" value="Unassembled WGS sequence"/>
</dbReference>
<evidence type="ECO:0000313" key="1">
    <source>
        <dbReference type="EMBL" id="CAI6374276.1"/>
    </source>
</evidence>
<evidence type="ECO:0008006" key="3">
    <source>
        <dbReference type="Google" id="ProtNLM"/>
    </source>
</evidence>
<accession>A0AAV0Y4C1</accession>
<dbReference type="PANTHER" id="PTHR34153">
    <property type="entry name" value="SI:CH211-262H13.3-RELATED-RELATED"/>
    <property type="match status" value="1"/>
</dbReference>
<proteinExistence type="predicted"/>
<sequence>MEYSVVEFTDGVNLVPTIWLSADHKKCHWPLIENKMIYSKMVSSQVMPRPNDPSWGIYPIKKVLCKTNTYQEGIYKLKIAEKYSEVESSASDADPKAKRAKRQLRAKKNLFDNLSDSDSNSITSNQKYDDIENTNLLKTQSTFEDQTQHNVHEDITASAQFPQFPDDHIVETMNFATNFATKDQTEINKQKSSEKIFTAKEVYKMLSKINSEMIQVREEIAEVKEHVMQQNASSNVCLNGTELVGSSTLTAFDTDLPYLTDGQFKAAENKLNEPAYLTLLVNDLKRLGGTDYEDVVTNALAYIISNQLACQYSWKEKGAKSSFSNDFKLFNKAILILVRFTKADLTNKMYGEIVAKWLVQAPQRFKREEAKKEKARRILQLNEDVGDQN</sequence>
<dbReference type="PANTHER" id="PTHR34153:SF2">
    <property type="entry name" value="SI:CH211-262H13.3-RELATED"/>
    <property type="match status" value="1"/>
</dbReference>
<gene>
    <name evidence="1" type="ORF">MEUPH1_LOCUS27914</name>
</gene>